<evidence type="ECO:0000256" key="4">
    <source>
        <dbReference type="ARBA" id="ARBA00022741"/>
    </source>
</evidence>
<keyword evidence="7 8" id="KW-0472">Membrane</keyword>
<dbReference type="PANTHER" id="PTHR43394:SF1">
    <property type="entry name" value="ATP-BINDING CASSETTE SUB-FAMILY B MEMBER 10, MITOCHONDRIAL"/>
    <property type="match status" value="1"/>
</dbReference>
<dbReference type="NCBIfam" id="TIGR01842">
    <property type="entry name" value="type_I_sec_PrtD"/>
    <property type="match status" value="1"/>
</dbReference>
<feature type="transmembrane region" description="Helical" evidence="8">
    <location>
        <begin position="156"/>
        <end position="175"/>
    </location>
</feature>
<dbReference type="EMBL" id="FNCS01000001">
    <property type="protein sequence ID" value="SDG17387.1"/>
    <property type="molecule type" value="Genomic_DNA"/>
</dbReference>
<dbReference type="Gene3D" id="1.20.1560.10">
    <property type="entry name" value="ABC transporter type 1, transmembrane domain"/>
    <property type="match status" value="1"/>
</dbReference>
<comment type="similarity">
    <text evidence="2">Belongs to the ABC transporter superfamily.</text>
</comment>
<dbReference type="InterPro" id="IPR011527">
    <property type="entry name" value="ABC1_TM_dom"/>
</dbReference>
<protein>
    <submittedName>
        <fullName evidence="11">Type I secretion system ABC transporter, PrtD family</fullName>
    </submittedName>
</protein>
<dbReference type="Gene3D" id="3.40.50.300">
    <property type="entry name" value="P-loop containing nucleotide triphosphate hydrolases"/>
    <property type="match status" value="1"/>
</dbReference>
<evidence type="ECO:0000256" key="3">
    <source>
        <dbReference type="ARBA" id="ARBA00022692"/>
    </source>
</evidence>
<dbReference type="InterPro" id="IPR017871">
    <property type="entry name" value="ABC_transporter-like_CS"/>
</dbReference>
<dbReference type="GO" id="GO:0005886">
    <property type="term" value="C:plasma membrane"/>
    <property type="evidence" value="ECO:0007669"/>
    <property type="project" value="UniProtKB-SubCell"/>
</dbReference>
<keyword evidence="5" id="KW-0067">ATP-binding</keyword>
<keyword evidence="4" id="KW-0547">Nucleotide-binding</keyword>
<dbReference type="SMART" id="SM00382">
    <property type="entry name" value="AAA"/>
    <property type="match status" value="1"/>
</dbReference>
<keyword evidence="3 8" id="KW-0812">Transmembrane</keyword>
<dbReference type="GO" id="GO:0030253">
    <property type="term" value="P:protein secretion by the type I secretion system"/>
    <property type="evidence" value="ECO:0007669"/>
    <property type="project" value="InterPro"/>
</dbReference>
<dbReference type="GO" id="GO:0016887">
    <property type="term" value="F:ATP hydrolysis activity"/>
    <property type="evidence" value="ECO:0007669"/>
    <property type="project" value="InterPro"/>
</dbReference>
<feature type="domain" description="ABC transmembrane type-1" evidence="10">
    <location>
        <begin position="20"/>
        <end position="297"/>
    </location>
</feature>
<evidence type="ECO:0000313" key="11">
    <source>
        <dbReference type="EMBL" id="SDG17387.1"/>
    </source>
</evidence>
<evidence type="ECO:0000259" key="9">
    <source>
        <dbReference type="PROSITE" id="PS50893"/>
    </source>
</evidence>
<dbReference type="InterPro" id="IPR027417">
    <property type="entry name" value="P-loop_NTPase"/>
</dbReference>
<keyword evidence="12" id="KW-1185">Reference proteome</keyword>
<dbReference type="Proteomes" id="UP000199495">
    <property type="component" value="Unassembled WGS sequence"/>
</dbReference>
<dbReference type="SUPFAM" id="SSF90123">
    <property type="entry name" value="ABC transporter transmembrane region"/>
    <property type="match status" value="1"/>
</dbReference>
<dbReference type="GO" id="GO:0015421">
    <property type="term" value="F:ABC-type oligopeptide transporter activity"/>
    <property type="evidence" value="ECO:0007669"/>
    <property type="project" value="TreeGrafter"/>
</dbReference>
<proteinExistence type="inferred from homology"/>
<dbReference type="SUPFAM" id="SSF52540">
    <property type="entry name" value="P-loop containing nucleoside triphosphate hydrolases"/>
    <property type="match status" value="1"/>
</dbReference>
<gene>
    <name evidence="11" type="ORF">SAMN04487974_101273</name>
</gene>
<evidence type="ECO:0000256" key="2">
    <source>
        <dbReference type="ARBA" id="ARBA00005417"/>
    </source>
</evidence>
<name>A0A1G7S2V1_9HYPH</name>
<dbReference type="PROSITE" id="PS50929">
    <property type="entry name" value="ABC_TM1F"/>
    <property type="match status" value="1"/>
</dbReference>
<feature type="transmembrane region" description="Helical" evidence="8">
    <location>
        <begin position="20"/>
        <end position="41"/>
    </location>
</feature>
<feature type="domain" description="ABC transporter" evidence="9">
    <location>
        <begin position="328"/>
        <end position="564"/>
    </location>
</feature>
<dbReference type="Pfam" id="PF00005">
    <property type="entry name" value="ABC_tran"/>
    <property type="match status" value="1"/>
</dbReference>
<feature type="transmembrane region" description="Helical" evidence="8">
    <location>
        <begin position="53"/>
        <end position="73"/>
    </location>
</feature>
<dbReference type="PANTHER" id="PTHR43394">
    <property type="entry name" value="ATP-DEPENDENT PERMEASE MDL1, MITOCHONDRIAL"/>
    <property type="match status" value="1"/>
</dbReference>
<evidence type="ECO:0000259" key="10">
    <source>
        <dbReference type="PROSITE" id="PS50929"/>
    </source>
</evidence>
<evidence type="ECO:0000256" key="1">
    <source>
        <dbReference type="ARBA" id="ARBA00004651"/>
    </source>
</evidence>
<sequence length="571" mass="59923">MVERVSGPRGMVMRLRGPFVVLVGMSAISNILMLAGPIFMLQIYDRVLTSRSIPTLVVLTAMVCFLYLYYAVIEALRSRMMMRIAAVIDLRIAPALFSAMAKTASAGGAAGGPDAVRDGDTLRGFLSGSGPLALLDLPWLPAYLAIIFVMHPDLGWLATIGALVILVLMLINEFATRGPTAALGEASMRRQRFLDGVRANGDAVNVMGMVGPLQGQRKFHQQSVLSALALATDRGSAVSSLIRGLRYLLQSGVLALGALLVIEGQLSPGLMIAASIITARALAPVDQLVGQWRGLLMARQALARIRAVLASDKRGAGLGQMPVPAKAIVVQNLASGPKGSRVPLVTGLQFELKAGDGMGIVGPTASGKSGVAKSMVGLWSGMLGTLRLDGAAIESFPPEQLGGIVGYLPQAFGLLDGSIGDNIARFSASPDTNAIIAAAQLVGVHEMIVSLPDKYDTRIEDAGERLSLGQRQRIGIARAFYGDPFLIVLDEPHAHLDADGDIALTRAIRAARERGAIVVVAANRPGALEAMDKVLVLQKGRQIAFGPKEQVLAPPAKPVATVLKAVGVPAS</sequence>
<evidence type="ECO:0000256" key="8">
    <source>
        <dbReference type="SAM" id="Phobius"/>
    </source>
</evidence>
<evidence type="ECO:0000313" key="12">
    <source>
        <dbReference type="Proteomes" id="UP000199495"/>
    </source>
</evidence>
<reference evidence="11 12" key="1">
    <citation type="submission" date="2016-10" db="EMBL/GenBank/DDBJ databases">
        <authorList>
            <person name="de Groot N.N."/>
        </authorList>
    </citation>
    <scope>NUCLEOTIDE SEQUENCE [LARGE SCALE GENOMIC DNA]</scope>
    <source>
        <strain evidence="11 12">CGMCC 1.10267</strain>
    </source>
</reference>
<dbReference type="InterPro" id="IPR036640">
    <property type="entry name" value="ABC1_TM_sf"/>
</dbReference>
<dbReference type="GO" id="GO:0030256">
    <property type="term" value="C:type I protein secretion system complex"/>
    <property type="evidence" value="ECO:0007669"/>
    <property type="project" value="InterPro"/>
</dbReference>
<keyword evidence="6 8" id="KW-1133">Transmembrane helix</keyword>
<comment type="subcellular location">
    <subcellularLocation>
        <location evidence="1">Cell membrane</location>
        <topology evidence="1">Multi-pass membrane protein</topology>
    </subcellularLocation>
</comment>
<evidence type="ECO:0000256" key="7">
    <source>
        <dbReference type="ARBA" id="ARBA00023136"/>
    </source>
</evidence>
<dbReference type="InterPro" id="IPR010128">
    <property type="entry name" value="ATPase_T1SS_PrtD-like"/>
</dbReference>
<dbReference type="STRING" id="440168.SAMN04487974_101273"/>
<dbReference type="InterPro" id="IPR039421">
    <property type="entry name" value="Type_1_exporter"/>
</dbReference>
<accession>A0A1G7S2V1</accession>
<evidence type="ECO:0000256" key="6">
    <source>
        <dbReference type="ARBA" id="ARBA00022989"/>
    </source>
</evidence>
<dbReference type="PROSITE" id="PS00211">
    <property type="entry name" value="ABC_TRANSPORTER_1"/>
    <property type="match status" value="1"/>
</dbReference>
<organism evidence="11 12">
    <name type="scientific">Pelagibacterium luteolum</name>
    <dbReference type="NCBI Taxonomy" id="440168"/>
    <lineage>
        <taxon>Bacteria</taxon>
        <taxon>Pseudomonadati</taxon>
        <taxon>Pseudomonadota</taxon>
        <taxon>Alphaproteobacteria</taxon>
        <taxon>Hyphomicrobiales</taxon>
        <taxon>Devosiaceae</taxon>
        <taxon>Pelagibacterium</taxon>
    </lineage>
</organism>
<dbReference type="GO" id="GO:0005524">
    <property type="term" value="F:ATP binding"/>
    <property type="evidence" value="ECO:0007669"/>
    <property type="project" value="UniProtKB-KW"/>
</dbReference>
<dbReference type="AlphaFoldDB" id="A0A1G7S2V1"/>
<dbReference type="PROSITE" id="PS50893">
    <property type="entry name" value="ABC_TRANSPORTER_2"/>
    <property type="match status" value="1"/>
</dbReference>
<dbReference type="InterPro" id="IPR003593">
    <property type="entry name" value="AAA+_ATPase"/>
</dbReference>
<dbReference type="InterPro" id="IPR003439">
    <property type="entry name" value="ABC_transporter-like_ATP-bd"/>
</dbReference>
<evidence type="ECO:0000256" key="5">
    <source>
        <dbReference type="ARBA" id="ARBA00022840"/>
    </source>
</evidence>